<proteinExistence type="predicted"/>
<keyword evidence="2" id="KW-0677">Repeat</keyword>
<dbReference type="InterPro" id="IPR006594">
    <property type="entry name" value="LisH"/>
</dbReference>
<gene>
    <name evidence="3" type="ORF">BCR34DRAFT_496226</name>
</gene>
<dbReference type="STRING" id="1231657.A0A1Y1YKQ1"/>
<evidence type="ECO:0000256" key="2">
    <source>
        <dbReference type="ARBA" id="ARBA00022737"/>
    </source>
</evidence>
<dbReference type="PANTHER" id="PTHR44019">
    <property type="entry name" value="WD REPEAT-CONTAINING PROTEIN 55"/>
    <property type="match status" value="1"/>
</dbReference>
<dbReference type="OrthoDB" id="1932312at2759"/>
<dbReference type="Gene3D" id="2.130.10.10">
    <property type="entry name" value="YVTN repeat-like/Quinoprotein amine dehydrogenase"/>
    <property type="match status" value="2"/>
</dbReference>
<sequence>MIPSAEELVARFLRSNGYDETLANFIKEAGLPPDTGSSSASQVTIQQILDEKKAFDLSLNFEKLGVDDPRFGWRSPAPSNPIILDVLPTSSNILSVHVLDLMLPGAAGIKRCIAATTADRRLNLVEHTSSSFSLLKSYTHFHDAPILDLVVINRKYLLTASMSGRLLLYNTETDEVVDQRKDHSKYIVKLATWSEGGSTIIASAGWDSKVNLYRLEFTSNVLRKIGEPIATLTVPRIPEAILFIPSAGDLMPILLVTQRDSTFLYYYSLPSPTAESSAITLLGRQNLAPQSNAWVAFSPSDVQLCPSDPSLIAVSTSSTPHMKLLLVRLLVPPSGSTSSADPLRLSNDANTVLAPPAISAPDSQASQARASHLVQVREEAAILLSINTLAPQTAYSTPRLAWRPDGSGVYVSSDDGIIRAFEASTGKLISTLRGHDEGVKIRCLWAGGSQSDSTMTSEGKDSHEWLISGGFDQQLLVWTEKH</sequence>
<evidence type="ECO:0000313" key="3">
    <source>
        <dbReference type="EMBL" id="ORX98316.1"/>
    </source>
</evidence>
<dbReference type="PANTHER" id="PTHR44019:SF8">
    <property type="entry name" value="POC1 CENTRIOLAR PROTEIN HOMOLOG"/>
    <property type="match status" value="1"/>
</dbReference>
<dbReference type="PROSITE" id="PS50896">
    <property type="entry name" value="LISH"/>
    <property type="match status" value="1"/>
</dbReference>
<accession>A0A1Y1YKQ1</accession>
<keyword evidence="4" id="KW-1185">Reference proteome</keyword>
<dbReference type="InterPro" id="IPR050505">
    <property type="entry name" value="WDR55/POC1"/>
</dbReference>
<dbReference type="EMBL" id="MCFA01000217">
    <property type="protein sequence ID" value="ORX98316.1"/>
    <property type="molecule type" value="Genomic_DNA"/>
</dbReference>
<name>A0A1Y1YKQ1_9PLEO</name>
<dbReference type="Proteomes" id="UP000193144">
    <property type="component" value="Unassembled WGS sequence"/>
</dbReference>
<keyword evidence="1" id="KW-0853">WD repeat</keyword>
<evidence type="ECO:0000256" key="1">
    <source>
        <dbReference type="ARBA" id="ARBA00022574"/>
    </source>
</evidence>
<dbReference type="SMART" id="SM00320">
    <property type="entry name" value="WD40"/>
    <property type="match status" value="4"/>
</dbReference>
<organism evidence="3 4">
    <name type="scientific">Clohesyomyces aquaticus</name>
    <dbReference type="NCBI Taxonomy" id="1231657"/>
    <lineage>
        <taxon>Eukaryota</taxon>
        <taxon>Fungi</taxon>
        <taxon>Dikarya</taxon>
        <taxon>Ascomycota</taxon>
        <taxon>Pezizomycotina</taxon>
        <taxon>Dothideomycetes</taxon>
        <taxon>Pleosporomycetidae</taxon>
        <taxon>Pleosporales</taxon>
        <taxon>Lindgomycetaceae</taxon>
        <taxon>Clohesyomyces</taxon>
    </lineage>
</organism>
<dbReference type="InterPro" id="IPR001680">
    <property type="entry name" value="WD40_rpt"/>
</dbReference>
<comment type="caution">
    <text evidence="3">The sequence shown here is derived from an EMBL/GenBank/DDBJ whole genome shotgun (WGS) entry which is preliminary data.</text>
</comment>
<reference evidence="3 4" key="1">
    <citation type="submission" date="2016-07" db="EMBL/GenBank/DDBJ databases">
        <title>Pervasive Adenine N6-methylation of Active Genes in Fungi.</title>
        <authorList>
            <consortium name="DOE Joint Genome Institute"/>
            <person name="Mondo S.J."/>
            <person name="Dannebaum R.O."/>
            <person name="Kuo R.C."/>
            <person name="Labutti K."/>
            <person name="Haridas S."/>
            <person name="Kuo A."/>
            <person name="Salamov A."/>
            <person name="Ahrendt S.R."/>
            <person name="Lipzen A."/>
            <person name="Sullivan W."/>
            <person name="Andreopoulos W.B."/>
            <person name="Clum A."/>
            <person name="Lindquist E."/>
            <person name="Daum C."/>
            <person name="Ramamoorthy G.K."/>
            <person name="Gryganskyi A."/>
            <person name="Culley D."/>
            <person name="Magnuson J.K."/>
            <person name="James T.Y."/>
            <person name="O'Malley M.A."/>
            <person name="Stajich J.E."/>
            <person name="Spatafora J.W."/>
            <person name="Visel A."/>
            <person name="Grigoriev I.V."/>
        </authorList>
    </citation>
    <scope>NUCLEOTIDE SEQUENCE [LARGE SCALE GENOMIC DNA]</scope>
    <source>
        <strain evidence="3 4">CBS 115471</strain>
    </source>
</reference>
<dbReference type="AlphaFoldDB" id="A0A1Y1YKQ1"/>
<dbReference type="SUPFAM" id="SSF50978">
    <property type="entry name" value="WD40 repeat-like"/>
    <property type="match status" value="1"/>
</dbReference>
<dbReference type="Pfam" id="PF00400">
    <property type="entry name" value="WD40"/>
    <property type="match status" value="1"/>
</dbReference>
<protein>
    <submittedName>
        <fullName evidence="3">WD40-repeat-containing domain protein</fullName>
    </submittedName>
</protein>
<evidence type="ECO:0000313" key="4">
    <source>
        <dbReference type="Proteomes" id="UP000193144"/>
    </source>
</evidence>
<dbReference type="InterPro" id="IPR036322">
    <property type="entry name" value="WD40_repeat_dom_sf"/>
</dbReference>
<dbReference type="InterPro" id="IPR015943">
    <property type="entry name" value="WD40/YVTN_repeat-like_dom_sf"/>
</dbReference>